<organism evidence="2 3">
    <name type="scientific">Halosimplex rubrum</name>
    <dbReference type="NCBI Taxonomy" id="869889"/>
    <lineage>
        <taxon>Archaea</taxon>
        <taxon>Methanobacteriati</taxon>
        <taxon>Methanobacteriota</taxon>
        <taxon>Stenosarchaea group</taxon>
        <taxon>Halobacteria</taxon>
        <taxon>Halobacteriales</taxon>
        <taxon>Haloarculaceae</taxon>
        <taxon>Halosimplex</taxon>
    </lineage>
</organism>
<dbReference type="Proteomes" id="UP000509667">
    <property type="component" value="Chromosome"/>
</dbReference>
<keyword evidence="1" id="KW-0175">Coiled coil</keyword>
<feature type="coiled-coil region" evidence="1">
    <location>
        <begin position="94"/>
        <end position="124"/>
    </location>
</feature>
<dbReference type="KEGG" id="hrr:HZS55_12955"/>
<evidence type="ECO:0000256" key="1">
    <source>
        <dbReference type="SAM" id="Coils"/>
    </source>
</evidence>
<name>A0A7D5P167_9EURY</name>
<evidence type="ECO:0000313" key="3">
    <source>
        <dbReference type="Proteomes" id="UP000509667"/>
    </source>
</evidence>
<evidence type="ECO:0000313" key="2">
    <source>
        <dbReference type="EMBL" id="QLH78157.1"/>
    </source>
</evidence>
<dbReference type="GeneID" id="56078788"/>
<keyword evidence="3" id="KW-1185">Reference proteome</keyword>
<reference evidence="2 3" key="1">
    <citation type="submission" date="2020-07" db="EMBL/GenBank/DDBJ databases">
        <title>Halosimplex pelagicum sp. nov. and Halosimplex rubrum sp. nov., isolated from salted brown alga Laminaria, and emended description of the genus Halosimplex.</title>
        <authorList>
            <person name="Cui H."/>
        </authorList>
    </citation>
    <scope>NUCLEOTIDE SEQUENCE [LARGE SCALE GENOMIC DNA]</scope>
    <source>
        <strain evidence="2 3">R27</strain>
    </source>
</reference>
<gene>
    <name evidence="2" type="ORF">HZS55_12955</name>
</gene>
<protein>
    <submittedName>
        <fullName evidence="2">Uncharacterized protein</fullName>
    </submittedName>
</protein>
<proteinExistence type="predicted"/>
<dbReference type="EMBL" id="CP058910">
    <property type="protein sequence ID" value="QLH78157.1"/>
    <property type="molecule type" value="Genomic_DNA"/>
</dbReference>
<sequence length="168" mass="19297">MNIRIEEKLILEALYENDRPLSTTELKSSTGIGTDAIGYSVREKLKPEGIIEYWYEERQGTETRVHELTDYGTAEIERGLIGDIFTDDSGDPERVALEARIDELEEQLEQVENKTQANKQLLDDVRSRVESVADVVKENRVRLNGIRWALEEKGIEVVEYVKKVKNSE</sequence>
<dbReference type="RefSeq" id="WP_179908079.1">
    <property type="nucleotide sequence ID" value="NZ_CP058910.1"/>
</dbReference>
<dbReference type="OrthoDB" id="350739at2157"/>
<dbReference type="AlphaFoldDB" id="A0A7D5P167"/>
<accession>A0A7D5P167</accession>